<name>A0A261XZ00_9FUNG</name>
<organism evidence="3 4">
    <name type="scientific">Bifiguratus adelaidae</name>
    <dbReference type="NCBI Taxonomy" id="1938954"/>
    <lineage>
        <taxon>Eukaryota</taxon>
        <taxon>Fungi</taxon>
        <taxon>Fungi incertae sedis</taxon>
        <taxon>Mucoromycota</taxon>
        <taxon>Mucoromycotina</taxon>
        <taxon>Endogonomycetes</taxon>
        <taxon>Endogonales</taxon>
        <taxon>Endogonales incertae sedis</taxon>
        <taxon>Bifiguratus</taxon>
    </lineage>
</organism>
<feature type="compositionally biased region" description="Polar residues" evidence="2">
    <location>
        <begin position="41"/>
        <end position="61"/>
    </location>
</feature>
<feature type="region of interest" description="Disordered" evidence="2">
    <location>
        <begin position="37"/>
        <end position="85"/>
    </location>
</feature>
<evidence type="ECO:0000256" key="2">
    <source>
        <dbReference type="SAM" id="MobiDB-lite"/>
    </source>
</evidence>
<evidence type="ECO:0000313" key="3">
    <source>
        <dbReference type="EMBL" id="OZJ03538.1"/>
    </source>
</evidence>
<feature type="compositionally biased region" description="Low complexity" evidence="2">
    <location>
        <begin position="63"/>
        <end position="77"/>
    </location>
</feature>
<protein>
    <recommendedName>
        <fullName evidence="5">Pentacotripeptide-repeat region of PRORP domain-containing protein</fullName>
    </recommendedName>
</protein>
<proteinExistence type="predicted"/>
<accession>A0A261XZ00</accession>
<keyword evidence="1" id="KW-0677">Repeat</keyword>
<dbReference type="OrthoDB" id="185373at2759"/>
<dbReference type="EMBL" id="MVBO01000080">
    <property type="protein sequence ID" value="OZJ03538.1"/>
    <property type="molecule type" value="Genomic_DNA"/>
</dbReference>
<evidence type="ECO:0000256" key="1">
    <source>
        <dbReference type="ARBA" id="ARBA00022737"/>
    </source>
</evidence>
<evidence type="ECO:0008006" key="5">
    <source>
        <dbReference type="Google" id="ProtNLM"/>
    </source>
</evidence>
<dbReference type="InterPro" id="IPR011990">
    <property type="entry name" value="TPR-like_helical_dom_sf"/>
</dbReference>
<reference evidence="3 4" key="1">
    <citation type="journal article" date="2017" name="Mycologia">
        <title>Bifiguratus adelaidae, gen. et sp. nov., a new member of Mucoromycotina in endophytic and soil-dwelling habitats.</title>
        <authorList>
            <person name="Torres-Cruz T.J."/>
            <person name="Billingsley Tobias T.L."/>
            <person name="Almatruk M."/>
            <person name="Hesse C."/>
            <person name="Kuske C.R."/>
            <person name="Desiro A."/>
            <person name="Benucci G.M."/>
            <person name="Bonito G."/>
            <person name="Stajich J.E."/>
            <person name="Dunlap C."/>
            <person name="Arnold A.E."/>
            <person name="Porras-Alfaro A."/>
        </authorList>
    </citation>
    <scope>NUCLEOTIDE SEQUENCE [LARGE SCALE GENOMIC DNA]</scope>
    <source>
        <strain evidence="3 4">AZ0501</strain>
    </source>
</reference>
<comment type="caution">
    <text evidence="3">The sequence shown here is derived from an EMBL/GenBank/DDBJ whole genome shotgun (WGS) entry which is preliminary data.</text>
</comment>
<dbReference type="PANTHER" id="PTHR47447">
    <property type="entry name" value="OS03G0856100 PROTEIN"/>
    <property type="match status" value="1"/>
</dbReference>
<dbReference type="AlphaFoldDB" id="A0A261XZ00"/>
<dbReference type="Proteomes" id="UP000242875">
    <property type="component" value="Unassembled WGS sequence"/>
</dbReference>
<keyword evidence="4" id="KW-1185">Reference proteome</keyword>
<gene>
    <name evidence="3" type="ORF">BZG36_04176</name>
</gene>
<dbReference type="Gene3D" id="1.25.40.10">
    <property type="entry name" value="Tetratricopeptide repeat domain"/>
    <property type="match status" value="1"/>
</dbReference>
<sequence>MSVPLRHFLLTIRRSGYQGRKQYASTTIIRLFTTPAAPVTEPSTPAAQASRADISSNQTKVGSFPSPSTSSTQSSPPLDKTSPPGLRSSIIAHKEWLLDLVKQNARQVGQYGRIMRPTIRLRNEFASLLESWNALEETLGKQSNQSMSVELYNHVVEFSILANRIDSEAFPMLKAESIVKDMKARGFEPNYKTYLRLMRGYARTHEFNEDTRNVRLDKALEVLYRMESERINIARPAVFQALLEACVPHTSRYQFDNFYLQSRLLQRTRSRPRLDERVFDIERMMLAAKIPHDRLTFKTIVTCLGVGGSYGNMWKRWKELQLSGLRRDEGLYQRVLALSSMDTQQAQYALTVIRHQMERESPRVQVTWGIYQALLDCCVASQDIATARMLLKEVPLNDQRDLEPLGLDTLEEQGQVQPAQKYAALVTLCLNIRGLESEAEHFIQSMKQNDIPYSGDVWQSMLARAVRTQSDTSSIDRLFNQWTMERFEKTGKIPIPALEQPRVVPFPSGPYTPLDIRMIDLYIQALIASENLTVMQGVLSVYSEQSTMLPISRDSVIKMINLAIKDFSVDTAGWIVREIAPKVHGQDARFRKWLRRVQRRFGDTKTI</sequence>
<evidence type="ECO:0000313" key="4">
    <source>
        <dbReference type="Proteomes" id="UP000242875"/>
    </source>
</evidence>
<dbReference type="PANTHER" id="PTHR47447:SF17">
    <property type="entry name" value="OS12G0638900 PROTEIN"/>
    <property type="match status" value="1"/>
</dbReference>